<dbReference type="PROSITE" id="PS50011">
    <property type="entry name" value="PROTEIN_KINASE_DOM"/>
    <property type="match status" value="1"/>
</dbReference>
<dbReference type="InterPro" id="IPR036936">
    <property type="entry name" value="CRIB_dom_sf"/>
</dbReference>
<feature type="compositionally biased region" description="Polar residues" evidence="16">
    <location>
        <begin position="37"/>
        <end position="46"/>
    </location>
</feature>
<feature type="domain" description="CRIB" evidence="18">
    <location>
        <begin position="189"/>
        <end position="202"/>
    </location>
</feature>
<evidence type="ECO:0000256" key="7">
    <source>
        <dbReference type="ARBA" id="ARBA00022527"/>
    </source>
</evidence>
<feature type="binding site" evidence="15">
    <location>
        <position position="490"/>
    </location>
    <ligand>
        <name>ATP</name>
        <dbReference type="ChEBI" id="CHEBI:30616"/>
    </ligand>
</feature>
<dbReference type="GO" id="GO:0071470">
    <property type="term" value="P:cellular response to osmotic stress"/>
    <property type="evidence" value="ECO:0007669"/>
    <property type="project" value="UniProtKB-ARBA"/>
</dbReference>
<dbReference type="InterPro" id="IPR000719">
    <property type="entry name" value="Prot_kinase_dom"/>
</dbReference>
<keyword evidence="11 15" id="KW-0067">ATP-binding</keyword>
<dbReference type="Proteomes" id="UP000013776">
    <property type="component" value="Unassembled WGS sequence"/>
</dbReference>
<evidence type="ECO:0000256" key="15">
    <source>
        <dbReference type="PROSITE-ProRule" id="PRU10141"/>
    </source>
</evidence>
<comment type="caution">
    <text evidence="19">The sequence shown here is derived from an EMBL/GenBank/DDBJ whole genome shotgun (WGS) entry which is preliminary data.</text>
</comment>
<feature type="domain" description="Protein kinase" evidence="17">
    <location>
        <begin position="461"/>
        <end position="712"/>
    </location>
</feature>
<feature type="compositionally biased region" description="Pro residues" evidence="16">
    <location>
        <begin position="289"/>
        <end position="300"/>
    </location>
</feature>
<dbReference type="FunFam" id="3.90.810.10:FF:000007">
    <property type="entry name" value="Non-specific serine/threonine protein kinase"/>
    <property type="match status" value="1"/>
</dbReference>
<feature type="region of interest" description="Disordered" evidence="16">
    <location>
        <begin position="18"/>
        <end position="166"/>
    </location>
</feature>
<feature type="region of interest" description="Disordered" evidence="16">
    <location>
        <begin position="386"/>
        <end position="442"/>
    </location>
</feature>
<comment type="catalytic activity">
    <reaction evidence="14">
        <text>L-seryl-[protein] + ATP = O-phospho-L-seryl-[protein] + ADP + H(+)</text>
        <dbReference type="Rhea" id="RHEA:17989"/>
        <dbReference type="Rhea" id="RHEA-COMP:9863"/>
        <dbReference type="Rhea" id="RHEA-COMP:11604"/>
        <dbReference type="ChEBI" id="CHEBI:15378"/>
        <dbReference type="ChEBI" id="CHEBI:29999"/>
        <dbReference type="ChEBI" id="CHEBI:30616"/>
        <dbReference type="ChEBI" id="CHEBI:83421"/>
        <dbReference type="ChEBI" id="CHEBI:456216"/>
        <dbReference type="EC" id="2.7.11.1"/>
    </reaction>
</comment>
<dbReference type="AlphaFoldDB" id="R4XF17"/>
<keyword evidence="8" id="KW-0808">Transferase</keyword>
<evidence type="ECO:0000259" key="18">
    <source>
        <dbReference type="PROSITE" id="PS50108"/>
    </source>
</evidence>
<dbReference type="SUPFAM" id="SSF56112">
    <property type="entry name" value="Protein kinase-like (PK-like)"/>
    <property type="match status" value="1"/>
</dbReference>
<dbReference type="InterPro" id="IPR000095">
    <property type="entry name" value="CRIB_dom"/>
</dbReference>
<comment type="similarity">
    <text evidence="3">Belongs to the protein kinase superfamily. STE Ser/Thr protein kinase family. STE20 subfamily.</text>
</comment>
<evidence type="ECO:0000256" key="12">
    <source>
        <dbReference type="ARBA" id="ARBA00023242"/>
    </source>
</evidence>
<feature type="compositionally biased region" description="Low complexity" evidence="16">
    <location>
        <begin position="137"/>
        <end position="146"/>
    </location>
</feature>
<feature type="compositionally biased region" description="Polar residues" evidence="16">
    <location>
        <begin position="263"/>
        <end position="287"/>
    </location>
</feature>
<evidence type="ECO:0000256" key="16">
    <source>
        <dbReference type="SAM" id="MobiDB-lite"/>
    </source>
</evidence>
<evidence type="ECO:0000256" key="14">
    <source>
        <dbReference type="ARBA" id="ARBA00048679"/>
    </source>
</evidence>
<comment type="subcellular location">
    <subcellularLocation>
        <location evidence="2">Cytoplasm</location>
    </subcellularLocation>
    <subcellularLocation>
        <location evidence="1">Nucleus</location>
    </subcellularLocation>
</comment>
<evidence type="ECO:0000256" key="1">
    <source>
        <dbReference type="ARBA" id="ARBA00004123"/>
    </source>
</evidence>
<dbReference type="PROSITE" id="PS00108">
    <property type="entry name" value="PROTEIN_KINASE_ST"/>
    <property type="match status" value="1"/>
</dbReference>
<dbReference type="OrthoDB" id="248923at2759"/>
<evidence type="ECO:0000256" key="10">
    <source>
        <dbReference type="ARBA" id="ARBA00022777"/>
    </source>
</evidence>
<dbReference type="GO" id="GO:0005634">
    <property type="term" value="C:nucleus"/>
    <property type="evidence" value="ECO:0007669"/>
    <property type="project" value="UniProtKB-SubCell"/>
</dbReference>
<dbReference type="VEuPathDB" id="FungiDB:TAPDE_004827"/>
<dbReference type="EMBL" id="CAHR02000229">
    <property type="protein sequence ID" value="CCG84376.1"/>
    <property type="molecule type" value="Genomic_DNA"/>
</dbReference>
<feature type="region of interest" description="Disordered" evidence="16">
    <location>
        <begin position="327"/>
        <end position="369"/>
    </location>
</feature>
<evidence type="ECO:0000256" key="13">
    <source>
        <dbReference type="ARBA" id="ARBA00047899"/>
    </source>
</evidence>
<keyword evidence="5" id="KW-0963">Cytoplasm</keyword>
<dbReference type="PANTHER" id="PTHR45832:SF22">
    <property type="entry name" value="SERINE_THREONINE-PROTEIN KINASE SAMKA-RELATED"/>
    <property type="match status" value="1"/>
</dbReference>
<evidence type="ECO:0000256" key="3">
    <source>
        <dbReference type="ARBA" id="ARBA00008874"/>
    </source>
</evidence>
<dbReference type="InterPro" id="IPR033923">
    <property type="entry name" value="PAK_BD"/>
</dbReference>
<dbReference type="FunFam" id="1.10.510.10:FF:000011">
    <property type="entry name" value="Non-specific serine/threonine protein kinase"/>
    <property type="match status" value="1"/>
</dbReference>
<dbReference type="InterPro" id="IPR017441">
    <property type="entry name" value="Protein_kinase_ATP_BS"/>
</dbReference>
<dbReference type="CDD" id="cd06614">
    <property type="entry name" value="STKc_PAK"/>
    <property type="match status" value="1"/>
</dbReference>
<dbReference type="Pfam" id="PF00069">
    <property type="entry name" value="Pkinase"/>
    <property type="match status" value="1"/>
</dbReference>
<evidence type="ECO:0000256" key="4">
    <source>
        <dbReference type="ARBA" id="ARBA00012513"/>
    </source>
</evidence>
<dbReference type="PROSITE" id="PS00107">
    <property type="entry name" value="PROTEIN_KINASE_ATP"/>
    <property type="match status" value="1"/>
</dbReference>
<dbReference type="EC" id="2.7.11.1" evidence="4"/>
<dbReference type="PROSITE" id="PS50108">
    <property type="entry name" value="CRIB"/>
    <property type="match status" value="1"/>
</dbReference>
<name>R4XF17_TAPDE</name>
<keyword evidence="9 15" id="KW-0547">Nucleotide-binding</keyword>
<dbReference type="Gene3D" id="1.10.510.10">
    <property type="entry name" value="Transferase(Phosphotransferase) domain 1"/>
    <property type="match status" value="1"/>
</dbReference>
<keyword evidence="7" id="KW-0723">Serine/threonine-protein kinase</keyword>
<dbReference type="GO" id="GO:0008349">
    <property type="term" value="F:MAP kinase kinase kinase kinase activity"/>
    <property type="evidence" value="ECO:0007669"/>
    <property type="project" value="UniProtKB-ARBA"/>
</dbReference>
<evidence type="ECO:0000313" key="19">
    <source>
        <dbReference type="EMBL" id="CCG84376.1"/>
    </source>
</evidence>
<dbReference type="GO" id="GO:0001402">
    <property type="term" value="P:signal transduction involved in filamentous growth"/>
    <property type="evidence" value="ECO:0007669"/>
    <property type="project" value="UniProtKB-ARBA"/>
</dbReference>
<dbReference type="SMART" id="SM00285">
    <property type="entry name" value="PBD"/>
    <property type="match status" value="1"/>
</dbReference>
<dbReference type="GO" id="GO:0019236">
    <property type="term" value="P:response to pheromone"/>
    <property type="evidence" value="ECO:0007669"/>
    <property type="project" value="UniProtKB-KW"/>
</dbReference>
<protein>
    <recommendedName>
        <fullName evidence="4">non-specific serine/threonine protein kinase</fullName>
        <ecNumber evidence="4">2.7.11.1</ecNumber>
    </recommendedName>
</protein>
<organism evidence="19 20">
    <name type="scientific">Taphrina deformans (strain PYCC 5710 / ATCC 11124 / CBS 356.35 / IMI 108563 / JCM 9778 / NBRC 8474)</name>
    <name type="common">Peach leaf curl fungus</name>
    <name type="synonym">Lalaria deformans</name>
    <dbReference type="NCBI Taxonomy" id="1097556"/>
    <lineage>
        <taxon>Eukaryota</taxon>
        <taxon>Fungi</taxon>
        <taxon>Dikarya</taxon>
        <taxon>Ascomycota</taxon>
        <taxon>Taphrinomycotina</taxon>
        <taxon>Taphrinomycetes</taxon>
        <taxon>Taphrinales</taxon>
        <taxon>Taphrinaceae</taxon>
        <taxon>Taphrina</taxon>
    </lineage>
</organism>
<dbReference type="InterPro" id="IPR011009">
    <property type="entry name" value="Kinase-like_dom_sf"/>
</dbReference>
<evidence type="ECO:0000259" key="17">
    <source>
        <dbReference type="PROSITE" id="PS50011"/>
    </source>
</evidence>
<reference evidence="19 20" key="1">
    <citation type="journal article" date="2013" name="MBio">
        <title>Genome sequencing of the plant pathogen Taphrina deformans, the causal agent of peach leaf curl.</title>
        <authorList>
            <person name="Cisse O.H."/>
            <person name="Almeida J.M.G.C.F."/>
            <person name="Fonseca A."/>
            <person name="Kumar A.A."/>
            <person name="Salojaervi J."/>
            <person name="Overmyer K."/>
            <person name="Hauser P.M."/>
            <person name="Pagni M."/>
        </authorList>
    </citation>
    <scope>NUCLEOTIDE SEQUENCE [LARGE SCALE GENOMIC DNA]</scope>
    <source>
        <strain evidence="20">PYCC 5710 / ATCC 11124 / CBS 356.35 / IMI 108563 / JCM 9778 / NBRC 8474</strain>
    </source>
</reference>
<dbReference type="Pfam" id="PF00786">
    <property type="entry name" value="PBD"/>
    <property type="match status" value="1"/>
</dbReference>
<dbReference type="Gene3D" id="3.90.810.10">
    <property type="entry name" value="CRIB domain"/>
    <property type="match status" value="1"/>
</dbReference>
<keyword evidence="12" id="KW-0539">Nucleus</keyword>
<evidence type="ECO:0000256" key="6">
    <source>
        <dbReference type="ARBA" id="ARBA00022507"/>
    </source>
</evidence>
<feature type="compositionally biased region" description="Polar residues" evidence="16">
    <location>
        <begin position="125"/>
        <end position="136"/>
    </location>
</feature>
<evidence type="ECO:0000256" key="9">
    <source>
        <dbReference type="ARBA" id="ARBA00022741"/>
    </source>
</evidence>
<dbReference type="InterPro" id="IPR051931">
    <property type="entry name" value="PAK3-like"/>
</dbReference>
<feature type="region of interest" description="Disordered" evidence="16">
    <location>
        <begin position="261"/>
        <end position="310"/>
    </location>
</feature>
<dbReference type="GO" id="GO:0005737">
    <property type="term" value="C:cytoplasm"/>
    <property type="evidence" value="ECO:0007669"/>
    <property type="project" value="UniProtKB-SubCell"/>
</dbReference>
<dbReference type="STRING" id="1097556.R4XF17"/>
<evidence type="ECO:0000256" key="11">
    <source>
        <dbReference type="ARBA" id="ARBA00022840"/>
    </source>
</evidence>
<dbReference type="PANTHER" id="PTHR45832">
    <property type="entry name" value="SERINE/THREONINE-PROTEIN KINASE SAMKA-RELATED-RELATED"/>
    <property type="match status" value="1"/>
</dbReference>
<accession>R4XF17</accession>
<dbReference type="GO" id="GO:0106310">
    <property type="term" value="F:protein serine kinase activity"/>
    <property type="evidence" value="ECO:0007669"/>
    <property type="project" value="RHEA"/>
</dbReference>
<evidence type="ECO:0000256" key="5">
    <source>
        <dbReference type="ARBA" id="ARBA00022490"/>
    </source>
</evidence>
<keyword evidence="10" id="KW-0418">Kinase</keyword>
<dbReference type="GO" id="GO:0005524">
    <property type="term" value="F:ATP binding"/>
    <property type="evidence" value="ECO:0007669"/>
    <property type="project" value="UniProtKB-UniRule"/>
</dbReference>
<evidence type="ECO:0000313" key="20">
    <source>
        <dbReference type="Proteomes" id="UP000013776"/>
    </source>
</evidence>
<sequence length="734" mass="80732">MPALQTEQVSRDAIAVLPLSDLRPQRSAPRPPGPPVSGTTSRKNSVSMQEDNSSSPSSSSLARQTSLSKSRYTDSDAFRGHTNQENLAPNAHGQPRSRPVSLLGSPLMGSPKHHQGPFTPAPENMVSSNGTLRTHPSGQSSISSSSTRFDEASPNGSNSIKGKPKGFKGLINSMSALTATPSRRATLEIGTPYDAVHVTHVGFNFESGEFTGLPKEWQKLLAESGISQTEQQQHPQAVMDIVQFYQDTTTKEDDQVWEKLQHTTESTPSNTWQARSSPEMPQQKFNNPRSPPLPPLPPGVSPSVPETPSNYTVKMTHDKAIAKVPFRIPPPPEREAPAKPISPAATRKTEEEAPVSHMYQNGSSATADRVGQFESLSRKISQRINANANAKPMMPSKDGVQGLDIAHRDAPSRPPIPKAPQATNDNSNHQRRRERKPSKTDFDVVARLNEICNPADPTKLYRSLTKIGQGASGGVFTAYQTSSDRAVAIKQMNLEQQPKKDLIINEIIVMKNSQHRNIVNYIDSFLFKGDLWVIMEYMEGGSLTDVVTANIMTEGQIAAVCKETLEGLRHLHSKGVIHRDIKSDNVLLSMTGEIKLTDFGFCAQITEGGSKRTTMVGTPYWMAPEVVTRKEYGPKVDVWSLGIMAIEMVEGEPPYLNENPLRALYLIATNGTPKINNADTLSAEFRDFLRQSLEVDVERRPSSEELLRHPFFRKAEPLRTLSPLILAAREAAKK</sequence>
<gene>
    <name evidence="19" type="ORF">TAPDE_004827</name>
</gene>
<dbReference type="InterPro" id="IPR008271">
    <property type="entry name" value="Ser/Thr_kinase_AS"/>
</dbReference>
<dbReference type="SMART" id="SM00220">
    <property type="entry name" value="S_TKc"/>
    <property type="match status" value="1"/>
</dbReference>
<keyword evidence="6" id="KW-0589">Pheromone response</keyword>
<dbReference type="CDD" id="cd01093">
    <property type="entry name" value="CRIB_PAK_like"/>
    <property type="match status" value="1"/>
</dbReference>
<proteinExistence type="inferred from homology"/>
<dbReference type="Gene3D" id="3.30.200.20">
    <property type="entry name" value="Phosphorylase Kinase, domain 1"/>
    <property type="match status" value="1"/>
</dbReference>
<dbReference type="FunFam" id="3.30.200.20:FF:000385">
    <property type="entry name" value="Non-specific serine/threonine protein kinase"/>
    <property type="match status" value="1"/>
</dbReference>
<feature type="compositionally biased region" description="Low complexity" evidence="16">
    <location>
        <begin position="47"/>
        <end position="70"/>
    </location>
</feature>
<evidence type="ECO:0000256" key="8">
    <source>
        <dbReference type="ARBA" id="ARBA00022679"/>
    </source>
</evidence>
<comment type="catalytic activity">
    <reaction evidence="13">
        <text>L-threonyl-[protein] + ATP = O-phospho-L-threonyl-[protein] + ADP + H(+)</text>
        <dbReference type="Rhea" id="RHEA:46608"/>
        <dbReference type="Rhea" id="RHEA-COMP:11060"/>
        <dbReference type="Rhea" id="RHEA-COMP:11605"/>
        <dbReference type="ChEBI" id="CHEBI:15378"/>
        <dbReference type="ChEBI" id="CHEBI:30013"/>
        <dbReference type="ChEBI" id="CHEBI:30616"/>
        <dbReference type="ChEBI" id="CHEBI:61977"/>
        <dbReference type="ChEBI" id="CHEBI:456216"/>
        <dbReference type="EC" id="2.7.11.1"/>
    </reaction>
</comment>
<keyword evidence="20" id="KW-1185">Reference proteome</keyword>
<dbReference type="eggNOG" id="KOG0578">
    <property type="taxonomic scope" value="Eukaryota"/>
</dbReference>
<evidence type="ECO:0000256" key="2">
    <source>
        <dbReference type="ARBA" id="ARBA00004496"/>
    </source>
</evidence>